<organism evidence="2 3">
    <name type="scientific">Ensete ventricosum</name>
    <name type="common">Abyssinian banana</name>
    <name type="synonym">Musa ensete</name>
    <dbReference type="NCBI Taxonomy" id="4639"/>
    <lineage>
        <taxon>Eukaryota</taxon>
        <taxon>Viridiplantae</taxon>
        <taxon>Streptophyta</taxon>
        <taxon>Embryophyta</taxon>
        <taxon>Tracheophyta</taxon>
        <taxon>Spermatophyta</taxon>
        <taxon>Magnoliopsida</taxon>
        <taxon>Liliopsida</taxon>
        <taxon>Zingiberales</taxon>
        <taxon>Musaceae</taxon>
        <taxon>Ensete</taxon>
    </lineage>
</organism>
<accession>A0AAV8RKU7</accession>
<evidence type="ECO:0000313" key="2">
    <source>
        <dbReference type="EMBL" id="KAJ8505322.1"/>
    </source>
</evidence>
<keyword evidence="3" id="KW-1185">Reference proteome</keyword>
<name>A0AAV8RKU7_ENSVE</name>
<dbReference type="Proteomes" id="UP001222027">
    <property type="component" value="Unassembled WGS sequence"/>
</dbReference>
<reference evidence="2 3" key="1">
    <citation type="submission" date="2022-12" db="EMBL/GenBank/DDBJ databases">
        <title>Chromosome-scale assembly of the Ensete ventricosum genome.</title>
        <authorList>
            <person name="Dussert Y."/>
            <person name="Stocks J."/>
            <person name="Wendawek A."/>
            <person name="Woldeyes F."/>
            <person name="Nichols R.A."/>
            <person name="Borrell J.S."/>
        </authorList>
    </citation>
    <scope>NUCLEOTIDE SEQUENCE [LARGE SCALE GENOMIC DNA]</scope>
    <source>
        <strain evidence="3">cv. Maze</strain>
        <tissue evidence="2">Seeds</tissue>
    </source>
</reference>
<gene>
    <name evidence="2" type="ORF">OPV22_006208</name>
</gene>
<evidence type="ECO:0000256" key="1">
    <source>
        <dbReference type="SAM" id="MobiDB-lite"/>
    </source>
</evidence>
<protein>
    <submittedName>
        <fullName evidence="2">Uncharacterized protein</fullName>
    </submittedName>
</protein>
<sequence>MAYRQGPVAAAPVTGESTEGEEVRREERMKKVGNNEGVVVADLGLFGSPRQDHWTHATLQHSPIITRFHACRRRFALFASPILTSISACDTVTSSADRFDFDRIRNVLMQSGQSSDPSLAKLGAKHCQVIPTFIFHIRTIATDGLRS</sequence>
<proteinExistence type="predicted"/>
<feature type="region of interest" description="Disordered" evidence="1">
    <location>
        <begin position="1"/>
        <end position="26"/>
    </location>
</feature>
<comment type="caution">
    <text evidence="2">The sequence shown here is derived from an EMBL/GenBank/DDBJ whole genome shotgun (WGS) entry which is preliminary data.</text>
</comment>
<dbReference type="EMBL" id="JAQQAF010000002">
    <property type="protein sequence ID" value="KAJ8505322.1"/>
    <property type="molecule type" value="Genomic_DNA"/>
</dbReference>
<dbReference type="AlphaFoldDB" id="A0AAV8RKU7"/>
<evidence type="ECO:0000313" key="3">
    <source>
        <dbReference type="Proteomes" id="UP001222027"/>
    </source>
</evidence>